<keyword evidence="3 5" id="KW-0067">ATP-binding</keyword>
<organism evidence="5 6">
    <name type="scientific">Cohnella xylanilytica</name>
    <dbReference type="NCBI Taxonomy" id="557555"/>
    <lineage>
        <taxon>Bacteria</taxon>
        <taxon>Bacillati</taxon>
        <taxon>Bacillota</taxon>
        <taxon>Bacilli</taxon>
        <taxon>Bacillales</taxon>
        <taxon>Paenibacillaceae</taxon>
        <taxon>Cohnella</taxon>
    </lineage>
</organism>
<dbReference type="SUPFAM" id="SSF52540">
    <property type="entry name" value="P-loop containing nucleoside triphosphate hydrolases"/>
    <property type="match status" value="1"/>
</dbReference>
<proteinExistence type="predicted"/>
<reference evidence="5 6" key="1">
    <citation type="submission" date="2020-08" db="EMBL/GenBank/DDBJ databases">
        <title>Cohnella phylogeny.</title>
        <authorList>
            <person name="Dunlap C."/>
        </authorList>
    </citation>
    <scope>NUCLEOTIDE SEQUENCE [LARGE SCALE GENOMIC DNA]</scope>
    <source>
        <strain evidence="5 6">DSM 25239</strain>
    </source>
</reference>
<dbReference type="GO" id="GO:0016887">
    <property type="term" value="F:ATP hydrolysis activity"/>
    <property type="evidence" value="ECO:0007669"/>
    <property type="project" value="InterPro"/>
</dbReference>
<keyword evidence="6" id="KW-1185">Reference proteome</keyword>
<dbReference type="PROSITE" id="PS50893">
    <property type="entry name" value="ABC_TRANSPORTER_2"/>
    <property type="match status" value="1"/>
</dbReference>
<keyword evidence="2" id="KW-0547">Nucleotide-binding</keyword>
<dbReference type="InterPro" id="IPR050763">
    <property type="entry name" value="ABC_transporter_ATP-binding"/>
</dbReference>
<keyword evidence="1" id="KW-0813">Transport</keyword>
<dbReference type="InterPro" id="IPR027417">
    <property type="entry name" value="P-loop_NTPase"/>
</dbReference>
<evidence type="ECO:0000256" key="2">
    <source>
        <dbReference type="ARBA" id="ARBA00022741"/>
    </source>
</evidence>
<name>A0A841TXR0_9BACL</name>
<comment type="caution">
    <text evidence="5">The sequence shown here is derived from an EMBL/GenBank/DDBJ whole genome shotgun (WGS) entry which is preliminary data.</text>
</comment>
<evidence type="ECO:0000313" key="5">
    <source>
        <dbReference type="EMBL" id="MBB6693005.1"/>
    </source>
</evidence>
<evidence type="ECO:0000313" key="6">
    <source>
        <dbReference type="Proteomes" id="UP000553776"/>
    </source>
</evidence>
<dbReference type="InterPro" id="IPR003593">
    <property type="entry name" value="AAA+_ATPase"/>
</dbReference>
<dbReference type="Gene3D" id="3.40.50.300">
    <property type="entry name" value="P-loop containing nucleotide triphosphate hydrolases"/>
    <property type="match status" value="1"/>
</dbReference>
<sequence>MLALRTRGLGKTFKVKRKEPGLRGSVRSLLRPEWEEKPAVRGIDLTVGQGETVAFLGPNGAGKSTTIKMLTGILHPSFGEAEVLGLSPWKQRSELAYRIGTVFGQKSQLWYHLPPVDTFELIGRVYELKREDYARRSRELIERFELGPYLRTPVRKLSLGERMRCEIAAVFLHRPSLLFLDEPTIGLDVVVKQRIRELIRESNRSEGTTVVLTSHDPTDVEELCSRVVVIHHGGLLLDEPVERMKRDVLNRKTIRLTTASELRESELPLPEGTNAVRKEGRTFTIEVDLGRTAVEDVLGGWIGRVRIEDITVEDPPLEETIKHIYGRRGEKEEGA</sequence>
<dbReference type="EMBL" id="JACJVR010000064">
    <property type="protein sequence ID" value="MBB6693005.1"/>
    <property type="molecule type" value="Genomic_DNA"/>
</dbReference>
<protein>
    <submittedName>
        <fullName evidence="5">ATP-binding cassette domain-containing protein</fullName>
    </submittedName>
</protein>
<feature type="domain" description="ABC transporter" evidence="4">
    <location>
        <begin position="4"/>
        <end position="257"/>
    </location>
</feature>
<dbReference type="Pfam" id="PF00005">
    <property type="entry name" value="ABC_tran"/>
    <property type="match status" value="1"/>
</dbReference>
<dbReference type="SMART" id="SM00382">
    <property type="entry name" value="AAA"/>
    <property type="match status" value="1"/>
</dbReference>
<evidence type="ECO:0000256" key="3">
    <source>
        <dbReference type="ARBA" id="ARBA00022840"/>
    </source>
</evidence>
<gene>
    <name evidence="5" type="ORF">H7B90_16475</name>
</gene>
<dbReference type="RefSeq" id="WP_185136992.1">
    <property type="nucleotide sequence ID" value="NZ_BORM01000077.1"/>
</dbReference>
<evidence type="ECO:0000259" key="4">
    <source>
        <dbReference type="PROSITE" id="PS50893"/>
    </source>
</evidence>
<dbReference type="AlphaFoldDB" id="A0A841TXR0"/>
<accession>A0A841TXR0</accession>
<dbReference type="PANTHER" id="PTHR42711:SF1">
    <property type="entry name" value="ABC-TRANSPORT PROTEIN, ATP-BINDING COMPONENT"/>
    <property type="match status" value="1"/>
</dbReference>
<evidence type="ECO:0000256" key="1">
    <source>
        <dbReference type="ARBA" id="ARBA00022448"/>
    </source>
</evidence>
<dbReference type="GO" id="GO:0005524">
    <property type="term" value="F:ATP binding"/>
    <property type="evidence" value="ECO:0007669"/>
    <property type="project" value="UniProtKB-KW"/>
</dbReference>
<dbReference type="PANTHER" id="PTHR42711">
    <property type="entry name" value="ABC TRANSPORTER ATP-BINDING PROTEIN"/>
    <property type="match status" value="1"/>
</dbReference>
<dbReference type="Proteomes" id="UP000553776">
    <property type="component" value="Unassembled WGS sequence"/>
</dbReference>
<dbReference type="InterPro" id="IPR003439">
    <property type="entry name" value="ABC_transporter-like_ATP-bd"/>
</dbReference>